<dbReference type="Pfam" id="PF20918">
    <property type="entry name" value="SPOCS_spoVID-N"/>
    <property type="match status" value="1"/>
</dbReference>
<evidence type="ECO:0000313" key="3">
    <source>
        <dbReference type="EMBL" id="MBM0633648.1"/>
    </source>
</evidence>
<dbReference type="InterPro" id="IPR036779">
    <property type="entry name" value="LysM_dom_sf"/>
</dbReference>
<dbReference type="AlphaFoldDB" id="A0A8I1IV62"/>
<dbReference type="PROSITE" id="PS51782">
    <property type="entry name" value="LYSM"/>
    <property type="match status" value="1"/>
</dbReference>
<evidence type="ECO:0000313" key="4">
    <source>
        <dbReference type="Proteomes" id="UP000650605"/>
    </source>
</evidence>
<dbReference type="CDD" id="cd00118">
    <property type="entry name" value="LysM"/>
    <property type="match status" value="1"/>
</dbReference>
<dbReference type="Proteomes" id="UP000650605">
    <property type="component" value="Unassembled WGS sequence"/>
</dbReference>
<name>A0A8I1IV62_PAEPO</name>
<dbReference type="Pfam" id="PF01476">
    <property type="entry name" value="LysM"/>
    <property type="match status" value="1"/>
</dbReference>
<sequence>MNKQQNDQPQGLRFDIYERIHLTEEAAGIAELEEIELLPRIQVVTHGDHAALRGHLLLEGVYRTPEQFTSELHHLIPVEITIPLNRVGRLEDISVEIENFDVDLLSLRSLNITGVLSLHGVESSHAEETAVWLDEEFTVVHAPEHPVQSLSADEEYRQAEAYSTNDSTNDSTSDYVTDPETSYSVPVQQESISWEQLSEDQGEQQSSSEQQAYEPAVDPNRFYEPWTGKAVEDNSPEVKHEHGSPEVWGFQQKEAWAGGNESKVSSASPNVNYDPLLSEPHPATESEVYLEPQLEASQVDSFDFRPEASEQVNHEAHDTFTEDKPEMRVALNSKKDEEADEPDPVVYSSLLQSSRSVKEAEYQQQLEQEPQDQKAEEERENAKWKNLFFHTQDETPFRKVRLCIVQREDTLETIADRYQLSTRELQLYNRLAEHHVEEGQVLYIP</sequence>
<reference evidence="3" key="1">
    <citation type="submission" date="2020-12" db="EMBL/GenBank/DDBJ databases">
        <title>Paenibacillus polymyxa LMG 27872: a double-edged sword.</title>
        <authorList>
            <person name="Langendries S."/>
            <person name="Garcia Mendez S."/>
            <person name="Beirinckx S."/>
            <person name="Viaene T."/>
            <person name="Baeyen S."/>
            <person name="Goeminne G."/>
            <person name="Willems A."/>
            <person name="Debode J."/>
            <person name="Goormachtig S."/>
        </authorList>
    </citation>
    <scope>NUCLEOTIDE SEQUENCE</scope>
    <source>
        <strain evidence="3">LMG 27872</strain>
    </source>
</reference>
<organism evidence="3 4">
    <name type="scientific">Paenibacillus polymyxa</name>
    <name type="common">Bacillus polymyxa</name>
    <dbReference type="NCBI Taxonomy" id="1406"/>
    <lineage>
        <taxon>Bacteria</taxon>
        <taxon>Bacillati</taxon>
        <taxon>Bacillota</taxon>
        <taxon>Bacilli</taxon>
        <taxon>Bacillales</taxon>
        <taxon>Paenibacillaceae</taxon>
        <taxon>Paenibacillus</taxon>
    </lineage>
</organism>
<dbReference type="SUPFAM" id="SSF54106">
    <property type="entry name" value="LysM domain"/>
    <property type="match status" value="1"/>
</dbReference>
<dbReference type="RefSeq" id="WP_165148798.1">
    <property type="nucleotide sequence ID" value="NZ_JAEHFQ010000005.1"/>
</dbReference>
<evidence type="ECO:0000259" key="2">
    <source>
        <dbReference type="PROSITE" id="PS51782"/>
    </source>
</evidence>
<dbReference type="EMBL" id="JAEHFQ010000005">
    <property type="protein sequence ID" value="MBM0633648.1"/>
    <property type="molecule type" value="Genomic_DNA"/>
</dbReference>
<accession>A0A8I1IV62</accession>
<gene>
    <name evidence="3" type="ORF">JDW19_10935</name>
</gene>
<feature type="compositionally biased region" description="Polar residues" evidence="1">
    <location>
        <begin position="179"/>
        <end position="194"/>
    </location>
</feature>
<feature type="domain" description="LysM" evidence="2">
    <location>
        <begin position="401"/>
        <end position="444"/>
    </location>
</feature>
<evidence type="ECO:0000256" key="1">
    <source>
        <dbReference type="SAM" id="MobiDB-lite"/>
    </source>
</evidence>
<feature type="compositionally biased region" description="Polar residues" evidence="1">
    <location>
        <begin position="262"/>
        <end position="271"/>
    </location>
</feature>
<comment type="caution">
    <text evidence="3">The sequence shown here is derived from an EMBL/GenBank/DDBJ whole genome shotgun (WGS) entry which is preliminary data.</text>
</comment>
<dbReference type="InterPro" id="IPR048862">
    <property type="entry name" value="SPOCS_spoVID_N"/>
</dbReference>
<feature type="region of interest" description="Disordered" evidence="1">
    <location>
        <begin position="256"/>
        <end position="287"/>
    </location>
</feature>
<dbReference type="SMART" id="SM00257">
    <property type="entry name" value="LysM"/>
    <property type="match status" value="1"/>
</dbReference>
<feature type="region of interest" description="Disordered" evidence="1">
    <location>
        <begin position="160"/>
        <end position="228"/>
    </location>
</feature>
<protein>
    <submittedName>
        <fullName evidence="3">LysM peptidoglycan-binding domain-containing protein</fullName>
    </submittedName>
</protein>
<dbReference type="InterPro" id="IPR018392">
    <property type="entry name" value="LysM"/>
</dbReference>
<dbReference type="Gene3D" id="3.10.350.10">
    <property type="entry name" value="LysM domain"/>
    <property type="match status" value="1"/>
</dbReference>
<feature type="compositionally biased region" description="Low complexity" evidence="1">
    <location>
        <begin position="162"/>
        <end position="178"/>
    </location>
</feature>
<proteinExistence type="predicted"/>